<organism evidence="1">
    <name type="scientific">bioreactor metagenome</name>
    <dbReference type="NCBI Taxonomy" id="1076179"/>
    <lineage>
        <taxon>unclassified sequences</taxon>
        <taxon>metagenomes</taxon>
        <taxon>ecological metagenomes</taxon>
    </lineage>
</organism>
<comment type="caution">
    <text evidence="1">The sequence shown here is derived from an EMBL/GenBank/DDBJ whole genome shotgun (WGS) entry which is preliminary data.</text>
</comment>
<dbReference type="AlphaFoldDB" id="A0A644ZF18"/>
<reference evidence="1" key="1">
    <citation type="submission" date="2019-08" db="EMBL/GenBank/DDBJ databases">
        <authorList>
            <person name="Kucharzyk K."/>
            <person name="Murdoch R.W."/>
            <person name="Higgins S."/>
            <person name="Loffler F."/>
        </authorList>
    </citation>
    <scope>NUCLEOTIDE SEQUENCE</scope>
</reference>
<name>A0A644ZF18_9ZZZZ</name>
<accession>A0A644ZF18</accession>
<proteinExistence type="predicted"/>
<protein>
    <submittedName>
        <fullName evidence="1">Uncharacterized protein</fullName>
    </submittedName>
</protein>
<gene>
    <name evidence="1" type="ORF">SDC9_86105</name>
</gene>
<evidence type="ECO:0000313" key="1">
    <source>
        <dbReference type="EMBL" id="MPM39472.1"/>
    </source>
</evidence>
<sequence>MSDGNHLAIRFLADFGKPIIPQFPGSHLNGNTLLSSIPACLEVNGMTLDVQRPAKVAYEILVSVRFLTSQFKITMSSFTMIA</sequence>
<dbReference type="EMBL" id="VSSQ01008652">
    <property type="protein sequence ID" value="MPM39472.1"/>
    <property type="molecule type" value="Genomic_DNA"/>
</dbReference>